<evidence type="ECO:0000313" key="2">
    <source>
        <dbReference type="EMBL" id="KLI62959.1"/>
    </source>
</evidence>
<dbReference type="AlphaFoldDB" id="A0A0H0XKU7"/>
<dbReference type="Pfam" id="PF11911">
    <property type="entry name" value="DUF3429"/>
    <property type="match status" value="1"/>
</dbReference>
<keyword evidence="1" id="KW-0472">Membrane</keyword>
<name>A0A0H0XKU7_9SPHN</name>
<dbReference type="RefSeq" id="WP_047094481.1">
    <property type="nucleotide sequence ID" value="NZ_LBHU01000004.1"/>
</dbReference>
<keyword evidence="3" id="KW-1185">Reference proteome</keyword>
<dbReference type="PATRIC" id="fig|874156.12.peg.2682"/>
<dbReference type="InterPro" id="IPR021836">
    <property type="entry name" value="DUF3429"/>
</dbReference>
<gene>
    <name evidence="2" type="ORF">AAV99_13010</name>
</gene>
<feature type="transmembrane region" description="Helical" evidence="1">
    <location>
        <begin position="128"/>
        <end position="148"/>
    </location>
</feature>
<protein>
    <recommendedName>
        <fullName evidence="4">DUF3429 domain-containing protein</fullName>
    </recommendedName>
</protein>
<dbReference type="Proteomes" id="UP000053455">
    <property type="component" value="Unassembled WGS sequence"/>
</dbReference>
<dbReference type="EMBL" id="LBHU01000004">
    <property type="protein sequence ID" value="KLI62959.1"/>
    <property type="molecule type" value="Genomic_DNA"/>
</dbReference>
<feature type="transmembrane region" description="Helical" evidence="1">
    <location>
        <begin position="73"/>
        <end position="92"/>
    </location>
</feature>
<accession>A0A0H0XKU7</accession>
<feature type="transmembrane region" description="Helical" evidence="1">
    <location>
        <begin position="98"/>
        <end position="116"/>
    </location>
</feature>
<evidence type="ECO:0008006" key="4">
    <source>
        <dbReference type="Google" id="ProtNLM"/>
    </source>
</evidence>
<proteinExistence type="predicted"/>
<reference evidence="2 3" key="1">
    <citation type="submission" date="2015-04" db="EMBL/GenBank/DDBJ databases">
        <title>The draft genome sequence of Erythrobacter marinus HWDM-33.</title>
        <authorList>
            <person name="Zhuang L."/>
            <person name="Liu Y."/>
            <person name="Shao Z."/>
        </authorList>
    </citation>
    <scope>NUCLEOTIDE SEQUENCE [LARGE SCALE GENOMIC DNA]</scope>
    <source>
        <strain evidence="2 3">HWDM-33</strain>
    </source>
</reference>
<comment type="caution">
    <text evidence="2">The sequence shown here is derived from an EMBL/GenBank/DDBJ whole genome shotgun (WGS) entry which is preliminary data.</text>
</comment>
<feature type="transmembrane region" description="Helical" evidence="1">
    <location>
        <begin position="41"/>
        <end position="61"/>
    </location>
</feature>
<evidence type="ECO:0000313" key="3">
    <source>
        <dbReference type="Proteomes" id="UP000053455"/>
    </source>
</evidence>
<organism evidence="2 3">
    <name type="scientific">Aurantiacibacter marinus</name>
    <dbReference type="NCBI Taxonomy" id="874156"/>
    <lineage>
        <taxon>Bacteria</taxon>
        <taxon>Pseudomonadati</taxon>
        <taxon>Pseudomonadota</taxon>
        <taxon>Alphaproteobacteria</taxon>
        <taxon>Sphingomonadales</taxon>
        <taxon>Erythrobacteraceae</taxon>
        <taxon>Aurantiacibacter</taxon>
    </lineage>
</organism>
<keyword evidence="1" id="KW-0812">Transmembrane</keyword>
<dbReference type="OrthoDB" id="5297436at2"/>
<sequence length="149" mass="16113">MNAIPPNARLLGFAGLFPQIGCALAVWFGPEEWRWTAIAMGWAYAALIFSFLGGMWWGLAASAPDEGRRAPQWIWLAAVTPSLVALLTYLPWVIGETWPGPSLIVLGLGILVSPLVDLRLVTIRPVWWISLRVPLSVGLGLATLALALG</sequence>
<keyword evidence="1" id="KW-1133">Transmembrane helix</keyword>
<evidence type="ECO:0000256" key="1">
    <source>
        <dbReference type="SAM" id="Phobius"/>
    </source>
</evidence>